<evidence type="ECO:0000256" key="2">
    <source>
        <dbReference type="SAM" id="MobiDB-lite"/>
    </source>
</evidence>
<dbReference type="Proteomes" id="UP001140949">
    <property type="component" value="Unassembled WGS sequence"/>
</dbReference>
<dbReference type="EMBL" id="JANAVB010040336">
    <property type="protein sequence ID" value="KAJ6798287.1"/>
    <property type="molecule type" value="Genomic_DNA"/>
</dbReference>
<comment type="caution">
    <text evidence="4">The sequence shown here is derived from an EMBL/GenBank/DDBJ whole genome shotgun (WGS) entry which is preliminary data.</text>
</comment>
<dbReference type="InterPro" id="IPR004182">
    <property type="entry name" value="GRAM"/>
</dbReference>
<reference evidence="4" key="1">
    <citation type="journal article" date="2023" name="GigaByte">
        <title>Genome assembly of the bearded iris, Iris pallida Lam.</title>
        <authorList>
            <person name="Bruccoleri R.E."/>
            <person name="Oakeley E.J."/>
            <person name="Faust A.M.E."/>
            <person name="Altorfer M."/>
            <person name="Dessus-Babus S."/>
            <person name="Burckhardt D."/>
            <person name="Oertli M."/>
            <person name="Naumann U."/>
            <person name="Petersen F."/>
            <person name="Wong J."/>
        </authorList>
    </citation>
    <scope>NUCLEOTIDE SEQUENCE</scope>
    <source>
        <strain evidence="4">GSM-AAB239-AS_SAM_17_03QT</strain>
    </source>
</reference>
<dbReference type="AlphaFoldDB" id="A0AAX6E2H1"/>
<evidence type="ECO:0000256" key="1">
    <source>
        <dbReference type="ARBA" id="ARBA00009414"/>
    </source>
</evidence>
<dbReference type="SMART" id="SM00568">
    <property type="entry name" value="GRAM"/>
    <property type="match status" value="1"/>
</dbReference>
<evidence type="ECO:0000259" key="3">
    <source>
        <dbReference type="SMART" id="SM00568"/>
    </source>
</evidence>
<dbReference type="Gene3D" id="2.30.29.30">
    <property type="entry name" value="Pleckstrin-homology domain (PH domain)/Phosphotyrosine-binding domain (PTB)"/>
    <property type="match status" value="1"/>
</dbReference>
<gene>
    <name evidence="4" type="ORF">M6B38_213135</name>
</gene>
<dbReference type="InterPro" id="IPR037848">
    <property type="entry name" value="GEM-like"/>
</dbReference>
<reference evidence="4" key="2">
    <citation type="submission" date="2023-04" db="EMBL/GenBank/DDBJ databases">
        <authorList>
            <person name="Bruccoleri R.E."/>
            <person name="Oakeley E.J."/>
            <person name="Faust A.-M."/>
            <person name="Dessus-Babus S."/>
            <person name="Altorfer M."/>
            <person name="Burckhardt D."/>
            <person name="Oertli M."/>
            <person name="Naumann U."/>
            <person name="Petersen F."/>
            <person name="Wong J."/>
        </authorList>
    </citation>
    <scope>NUCLEOTIDE SEQUENCE</scope>
    <source>
        <strain evidence="4">GSM-AAB239-AS_SAM_17_03QT</strain>
        <tissue evidence="4">Leaf</tissue>
    </source>
</reference>
<accession>A0AAX6E2H1</accession>
<protein>
    <submittedName>
        <fullName evidence="4">GLABRA2 expression modulator-like</fullName>
    </submittedName>
</protein>
<feature type="region of interest" description="Disordered" evidence="2">
    <location>
        <begin position="1"/>
        <end position="22"/>
    </location>
</feature>
<proteinExistence type="inferred from homology"/>
<organism evidence="4 5">
    <name type="scientific">Iris pallida</name>
    <name type="common">Sweet iris</name>
    <dbReference type="NCBI Taxonomy" id="29817"/>
    <lineage>
        <taxon>Eukaryota</taxon>
        <taxon>Viridiplantae</taxon>
        <taxon>Streptophyta</taxon>
        <taxon>Embryophyta</taxon>
        <taxon>Tracheophyta</taxon>
        <taxon>Spermatophyta</taxon>
        <taxon>Magnoliopsida</taxon>
        <taxon>Liliopsida</taxon>
        <taxon>Asparagales</taxon>
        <taxon>Iridaceae</taxon>
        <taxon>Iridoideae</taxon>
        <taxon>Irideae</taxon>
        <taxon>Iris</taxon>
    </lineage>
</organism>
<dbReference type="InterPro" id="IPR011993">
    <property type="entry name" value="PH-like_dom_sf"/>
</dbReference>
<evidence type="ECO:0000313" key="5">
    <source>
        <dbReference type="Proteomes" id="UP001140949"/>
    </source>
</evidence>
<feature type="domain" description="GRAM" evidence="3">
    <location>
        <begin position="109"/>
        <end position="189"/>
    </location>
</feature>
<name>A0AAX6E2H1_IRIPA</name>
<evidence type="ECO:0000313" key="4">
    <source>
        <dbReference type="EMBL" id="KAJ6798287.1"/>
    </source>
</evidence>
<sequence length="230" mass="24949">MDGKRGGNPSPPQPPPYSAVAVGSSNPYVHFAPMPPNSSSNNNKSGVSMDTVLKVLERCGRKLEDGTRKATGVAGNVWHHLKTSPSPCDAAMARLAQGTKVLAEGGHDKIFNQAFGTFPGEKLRKAFACYISTTSGPVIGTLYVSTLRLAFCSDNPLNHNSSTAGPPEWVYYKEVVVQLDQLRAVNPSANNSNPAEKYIQIVTSDSHEFWFMGFVNYEKALHVLSESLHR</sequence>
<keyword evidence="5" id="KW-1185">Reference proteome</keyword>
<comment type="similarity">
    <text evidence="1">Belongs to the GEM family.</text>
</comment>
<dbReference type="Pfam" id="PF02893">
    <property type="entry name" value="GRAM"/>
    <property type="match status" value="1"/>
</dbReference>
<dbReference type="PANTHER" id="PTHR31969">
    <property type="entry name" value="GEM-LIKE PROTEIN 2"/>
    <property type="match status" value="1"/>
</dbReference>